<dbReference type="InterPro" id="IPR050396">
    <property type="entry name" value="Glycosyltr_51/Transpeptidase"/>
</dbReference>
<evidence type="ECO:0000259" key="16">
    <source>
        <dbReference type="Pfam" id="PF00905"/>
    </source>
</evidence>
<dbReference type="AlphaFoldDB" id="A0A3D9YZB0"/>
<dbReference type="GO" id="GO:0008658">
    <property type="term" value="F:penicillin binding"/>
    <property type="evidence" value="ECO:0007669"/>
    <property type="project" value="InterPro"/>
</dbReference>
<dbReference type="InterPro" id="IPR001264">
    <property type="entry name" value="Glyco_trans_51"/>
</dbReference>
<comment type="catalytic activity">
    <reaction evidence="13">
        <text>Preferential cleavage: (Ac)2-L-Lys-D-Ala-|-D-Ala. Also transpeptidation of peptidyl-alanyl moieties that are N-acyl substituents of D-alanine.</text>
        <dbReference type="EC" id="3.4.16.4"/>
    </reaction>
</comment>
<dbReference type="RefSeq" id="WP_245411230.1">
    <property type="nucleotide sequence ID" value="NZ_CP025086.1"/>
</dbReference>
<evidence type="ECO:0000256" key="4">
    <source>
        <dbReference type="ARBA" id="ARBA00022645"/>
    </source>
</evidence>
<evidence type="ECO:0000256" key="7">
    <source>
        <dbReference type="ARBA" id="ARBA00022679"/>
    </source>
</evidence>
<dbReference type="InterPro" id="IPR023346">
    <property type="entry name" value="Lysozyme-like_dom_sf"/>
</dbReference>
<dbReference type="Pfam" id="PF00912">
    <property type="entry name" value="Transgly"/>
    <property type="match status" value="1"/>
</dbReference>
<dbReference type="InterPro" id="IPR012338">
    <property type="entry name" value="Beta-lactam/transpept-like"/>
</dbReference>
<dbReference type="GO" id="GO:0030288">
    <property type="term" value="C:outer membrane-bounded periplasmic space"/>
    <property type="evidence" value="ECO:0007669"/>
    <property type="project" value="TreeGrafter"/>
</dbReference>
<evidence type="ECO:0000313" key="18">
    <source>
        <dbReference type="EMBL" id="REF88104.1"/>
    </source>
</evidence>
<keyword evidence="8" id="KW-0378">Hydrolase</keyword>
<comment type="catalytic activity">
    <reaction evidence="14">
        <text>[GlcNAc-(1-&gt;4)-Mur2Ac(oyl-L-Ala-gamma-D-Glu-L-Lys-D-Ala-D-Ala)](n)-di-trans,octa-cis-undecaprenyl diphosphate + beta-D-GlcNAc-(1-&gt;4)-Mur2Ac(oyl-L-Ala-gamma-D-Glu-L-Lys-D-Ala-D-Ala)-di-trans,octa-cis-undecaprenyl diphosphate = [GlcNAc-(1-&gt;4)-Mur2Ac(oyl-L-Ala-gamma-D-Glu-L-Lys-D-Ala-D-Ala)](n+1)-di-trans,octa-cis-undecaprenyl diphosphate + di-trans,octa-cis-undecaprenyl diphosphate + H(+)</text>
        <dbReference type="Rhea" id="RHEA:23708"/>
        <dbReference type="Rhea" id="RHEA-COMP:9602"/>
        <dbReference type="Rhea" id="RHEA-COMP:9603"/>
        <dbReference type="ChEBI" id="CHEBI:15378"/>
        <dbReference type="ChEBI" id="CHEBI:58405"/>
        <dbReference type="ChEBI" id="CHEBI:60033"/>
        <dbReference type="ChEBI" id="CHEBI:78435"/>
        <dbReference type="EC" id="2.4.99.28"/>
    </reaction>
</comment>
<dbReference type="InterPro" id="IPR036950">
    <property type="entry name" value="PBP_transglycosylase"/>
</dbReference>
<evidence type="ECO:0000256" key="6">
    <source>
        <dbReference type="ARBA" id="ARBA00022676"/>
    </source>
</evidence>
<evidence type="ECO:0000256" key="8">
    <source>
        <dbReference type="ARBA" id="ARBA00022801"/>
    </source>
</evidence>
<dbReference type="NCBIfam" id="TIGR02074">
    <property type="entry name" value="PBP_1a_fam"/>
    <property type="match status" value="1"/>
</dbReference>
<dbReference type="UniPathway" id="UPA00219"/>
<comment type="similarity">
    <text evidence="2">In the C-terminal section; belongs to the transpeptidase family.</text>
</comment>
<keyword evidence="12" id="KW-0961">Cell wall biogenesis/degradation</keyword>
<proteinExistence type="inferred from homology"/>
<comment type="pathway">
    <text evidence="1">Cell wall biogenesis; peptidoglycan biosynthesis.</text>
</comment>
<evidence type="ECO:0000256" key="10">
    <source>
        <dbReference type="ARBA" id="ARBA00022984"/>
    </source>
</evidence>
<comment type="similarity">
    <text evidence="3">In the N-terminal section; belongs to the glycosyltransferase 51 family.</text>
</comment>
<evidence type="ECO:0000256" key="11">
    <source>
        <dbReference type="ARBA" id="ARBA00023268"/>
    </source>
</evidence>
<keyword evidence="5" id="KW-0645">Protease</keyword>
<comment type="caution">
    <text evidence="18">The sequence shown here is derived from an EMBL/GenBank/DDBJ whole genome shotgun (WGS) entry which is preliminary data.</text>
</comment>
<name>A0A3D9YZB0_9HYPH</name>
<evidence type="ECO:0000256" key="15">
    <source>
        <dbReference type="SAM" id="MobiDB-lite"/>
    </source>
</evidence>
<dbReference type="Gene3D" id="1.10.3810.10">
    <property type="entry name" value="Biosynthetic peptidoglycan transglycosylase-like"/>
    <property type="match status" value="1"/>
</dbReference>
<dbReference type="GO" id="GO:0009002">
    <property type="term" value="F:serine-type D-Ala-D-Ala carboxypeptidase activity"/>
    <property type="evidence" value="ECO:0007669"/>
    <property type="project" value="UniProtKB-EC"/>
</dbReference>
<dbReference type="Proteomes" id="UP000256900">
    <property type="component" value="Unassembled WGS sequence"/>
</dbReference>
<keyword evidence="6" id="KW-0328">Glycosyltransferase</keyword>
<dbReference type="EMBL" id="QUMO01000002">
    <property type="protein sequence ID" value="REF88104.1"/>
    <property type="molecule type" value="Genomic_DNA"/>
</dbReference>
<sequence length="732" mass="80008">MNLFDRLRSSSLYKRASRAFLELDAFFDSSLFESGERSRNAYSAFITVMDRLHVSGWRRLLVEMACEGSNIALGIGIVALFFAIPAFEDTSGADWLKKEDLAVTFLDSYGQVVGRRGIKHDDSVPIEQMPKYLIDAVIATEDRRFFEHIGIDFVGVFRALMVDAKANGVVQGGSSLTQQLAKNIFLSNERTLTRKVKEAYLALWLEGHLTKRQILQLYLDRVYMGGGTFGIQAASQFYFGKSVRDVSLAEAAMLAGLFKAPTKYAPHINLPAARARANEVLNNLVDAGYLTEGQIYAAVRNPATPVPRGQTYSPDWYMDWAYNEVRQLAEAGKLGNNRVLTVRTALDSNLQKYADDTIADQLREYGPSYHVKQSAMVILDPSTGAVRTIVGGQDYGESQFNRAVDAMRQPGSSFKPIVYLTALLTGNFHPDTIVVDEPVCIGNWCPHNFGNKYYGRVPLITALTHSLNTVAVRLSIAIGAADSMPGHNNVFEEAKRGRAKIIETARKMGIYTPLPDTVSLPIGADDVNVIEMSSAYATFANGGKRVTPYAAVEIYNSKGDLIYSHDRDAPAPKQVFDKAKIIDMVTMMRNVVQDGTAQRAKLDNVDIAGKTGTTNGFKDAWFNGYSGNFVGTIWFGNDDDTPTNNMTGGSLPAMTWHLIMAYAHQGVELKPLPGGPPPAVAQKATVAAADNSGPTPPRHPAALSHRSADVLAGIDTVARTIAGNRENAPQPQ</sequence>
<gene>
    <name evidence="18" type="ORF">DES32_1745</name>
</gene>
<feature type="domain" description="Penicillin-binding protein transpeptidase" evidence="16">
    <location>
        <begin position="375"/>
        <end position="625"/>
    </location>
</feature>
<feature type="region of interest" description="Disordered" evidence="15">
    <location>
        <begin position="687"/>
        <end position="706"/>
    </location>
</feature>
<dbReference type="FunFam" id="1.10.3810.10:FF:000001">
    <property type="entry name" value="Penicillin-binding protein 1A"/>
    <property type="match status" value="1"/>
</dbReference>
<keyword evidence="4" id="KW-0121">Carboxypeptidase</keyword>
<dbReference type="GO" id="GO:0008955">
    <property type="term" value="F:peptidoglycan glycosyltransferase activity"/>
    <property type="evidence" value="ECO:0007669"/>
    <property type="project" value="UniProtKB-EC"/>
</dbReference>
<evidence type="ECO:0000256" key="2">
    <source>
        <dbReference type="ARBA" id="ARBA00007090"/>
    </source>
</evidence>
<evidence type="ECO:0000256" key="5">
    <source>
        <dbReference type="ARBA" id="ARBA00022670"/>
    </source>
</evidence>
<evidence type="ECO:0000259" key="17">
    <source>
        <dbReference type="Pfam" id="PF00912"/>
    </source>
</evidence>
<dbReference type="GO" id="GO:0071555">
    <property type="term" value="P:cell wall organization"/>
    <property type="evidence" value="ECO:0007669"/>
    <property type="project" value="UniProtKB-KW"/>
</dbReference>
<evidence type="ECO:0000313" key="19">
    <source>
        <dbReference type="Proteomes" id="UP000256900"/>
    </source>
</evidence>
<dbReference type="PANTHER" id="PTHR32282">
    <property type="entry name" value="BINDING PROTEIN TRANSPEPTIDASE, PUTATIVE-RELATED"/>
    <property type="match status" value="1"/>
</dbReference>
<keyword evidence="9" id="KW-0133">Cell shape</keyword>
<dbReference type="Pfam" id="PF00905">
    <property type="entry name" value="Transpeptidase"/>
    <property type="match status" value="1"/>
</dbReference>
<dbReference type="GO" id="GO:0006508">
    <property type="term" value="P:proteolysis"/>
    <property type="evidence" value="ECO:0007669"/>
    <property type="project" value="UniProtKB-KW"/>
</dbReference>
<keyword evidence="7" id="KW-0808">Transferase</keyword>
<dbReference type="GO" id="GO:0008360">
    <property type="term" value="P:regulation of cell shape"/>
    <property type="evidence" value="ECO:0007669"/>
    <property type="project" value="UniProtKB-KW"/>
</dbReference>
<protein>
    <submittedName>
        <fullName evidence="18">Penicillin-binding protein 1A</fullName>
    </submittedName>
</protein>
<keyword evidence="11" id="KW-0511">Multifunctional enzyme</keyword>
<dbReference type="PANTHER" id="PTHR32282:SF33">
    <property type="entry name" value="PEPTIDOGLYCAN GLYCOSYLTRANSFERASE"/>
    <property type="match status" value="1"/>
</dbReference>
<evidence type="ECO:0000256" key="9">
    <source>
        <dbReference type="ARBA" id="ARBA00022960"/>
    </source>
</evidence>
<dbReference type="SUPFAM" id="SSF56601">
    <property type="entry name" value="beta-lactamase/transpeptidase-like"/>
    <property type="match status" value="1"/>
</dbReference>
<dbReference type="SUPFAM" id="SSF53955">
    <property type="entry name" value="Lysozyme-like"/>
    <property type="match status" value="1"/>
</dbReference>
<feature type="domain" description="Glycosyl transferase family 51" evidence="17">
    <location>
        <begin position="119"/>
        <end position="284"/>
    </location>
</feature>
<evidence type="ECO:0000256" key="12">
    <source>
        <dbReference type="ARBA" id="ARBA00023316"/>
    </source>
</evidence>
<reference evidence="18 19" key="1">
    <citation type="submission" date="2018-08" db="EMBL/GenBank/DDBJ databases">
        <title>Genomic Encyclopedia of Type Strains, Phase IV (KMG-IV): sequencing the most valuable type-strain genomes for metagenomic binning, comparative biology and taxonomic classification.</title>
        <authorList>
            <person name="Goeker M."/>
        </authorList>
    </citation>
    <scope>NUCLEOTIDE SEQUENCE [LARGE SCALE GENOMIC DNA]</scope>
    <source>
        <strain evidence="18 19">BW863</strain>
    </source>
</reference>
<evidence type="ECO:0000256" key="3">
    <source>
        <dbReference type="ARBA" id="ARBA00007739"/>
    </source>
</evidence>
<dbReference type="Gene3D" id="3.40.710.10">
    <property type="entry name" value="DD-peptidase/beta-lactamase superfamily"/>
    <property type="match status" value="1"/>
</dbReference>
<keyword evidence="19" id="KW-1185">Reference proteome</keyword>
<evidence type="ECO:0000256" key="13">
    <source>
        <dbReference type="ARBA" id="ARBA00034000"/>
    </source>
</evidence>
<accession>A0A3D9YZB0</accession>
<dbReference type="GO" id="GO:0009252">
    <property type="term" value="P:peptidoglycan biosynthetic process"/>
    <property type="evidence" value="ECO:0007669"/>
    <property type="project" value="UniProtKB-UniPathway"/>
</dbReference>
<evidence type="ECO:0000256" key="14">
    <source>
        <dbReference type="ARBA" id="ARBA00049902"/>
    </source>
</evidence>
<keyword evidence="10" id="KW-0573">Peptidoglycan synthesis</keyword>
<organism evidence="18 19">
    <name type="scientific">Methylovirgula ligni</name>
    <dbReference type="NCBI Taxonomy" id="569860"/>
    <lineage>
        <taxon>Bacteria</taxon>
        <taxon>Pseudomonadati</taxon>
        <taxon>Pseudomonadota</taxon>
        <taxon>Alphaproteobacteria</taxon>
        <taxon>Hyphomicrobiales</taxon>
        <taxon>Beijerinckiaceae</taxon>
        <taxon>Methylovirgula</taxon>
    </lineage>
</organism>
<evidence type="ECO:0000256" key="1">
    <source>
        <dbReference type="ARBA" id="ARBA00004752"/>
    </source>
</evidence>
<dbReference type="InterPro" id="IPR001460">
    <property type="entry name" value="PCN-bd_Tpept"/>
</dbReference>